<evidence type="ECO:0000313" key="3">
    <source>
        <dbReference type="EMBL" id="KAJ1531424.1"/>
    </source>
</evidence>
<feature type="chain" id="PRO_5043956035" evidence="2">
    <location>
        <begin position="21"/>
        <end position="127"/>
    </location>
</feature>
<feature type="region of interest" description="Disordered" evidence="1">
    <location>
        <begin position="18"/>
        <end position="127"/>
    </location>
</feature>
<keyword evidence="4" id="KW-1185">Reference proteome</keyword>
<evidence type="ECO:0000256" key="1">
    <source>
        <dbReference type="SAM" id="MobiDB-lite"/>
    </source>
</evidence>
<evidence type="ECO:0000256" key="2">
    <source>
        <dbReference type="SAM" id="SignalP"/>
    </source>
</evidence>
<accession>A0AAV7XZX1</accession>
<reference evidence="3" key="1">
    <citation type="submission" date="2022-12" db="EMBL/GenBank/DDBJ databases">
        <title>Chromosome-level genome assembly of the bean flower thrips Megalurothrips usitatus.</title>
        <authorList>
            <person name="Ma L."/>
            <person name="Liu Q."/>
            <person name="Li H."/>
            <person name="Cai W."/>
        </authorList>
    </citation>
    <scope>NUCLEOTIDE SEQUENCE</scope>
    <source>
        <strain evidence="3">Cailab_2022a</strain>
    </source>
</reference>
<evidence type="ECO:0000313" key="4">
    <source>
        <dbReference type="Proteomes" id="UP001075354"/>
    </source>
</evidence>
<proteinExistence type="predicted"/>
<dbReference type="EMBL" id="JAPTSV010000001">
    <property type="protein sequence ID" value="KAJ1531424.1"/>
    <property type="molecule type" value="Genomic_DNA"/>
</dbReference>
<comment type="caution">
    <text evidence="3">The sequence shown here is derived from an EMBL/GenBank/DDBJ whole genome shotgun (WGS) entry which is preliminary data.</text>
</comment>
<gene>
    <name evidence="3" type="ORF">ONE63_000104</name>
</gene>
<feature type="signal peptide" evidence="2">
    <location>
        <begin position="1"/>
        <end position="20"/>
    </location>
</feature>
<name>A0AAV7XZX1_9NEOP</name>
<keyword evidence="2" id="KW-0732">Signal</keyword>
<organism evidence="3 4">
    <name type="scientific">Megalurothrips usitatus</name>
    <name type="common">bean blossom thrips</name>
    <dbReference type="NCBI Taxonomy" id="439358"/>
    <lineage>
        <taxon>Eukaryota</taxon>
        <taxon>Metazoa</taxon>
        <taxon>Ecdysozoa</taxon>
        <taxon>Arthropoda</taxon>
        <taxon>Hexapoda</taxon>
        <taxon>Insecta</taxon>
        <taxon>Pterygota</taxon>
        <taxon>Neoptera</taxon>
        <taxon>Paraneoptera</taxon>
        <taxon>Thysanoptera</taxon>
        <taxon>Terebrantia</taxon>
        <taxon>Thripoidea</taxon>
        <taxon>Thripidae</taxon>
        <taxon>Megalurothrips</taxon>
    </lineage>
</organism>
<feature type="compositionally biased region" description="Low complexity" evidence="1">
    <location>
        <begin position="18"/>
        <end position="32"/>
    </location>
</feature>
<feature type="compositionally biased region" description="Polar residues" evidence="1">
    <location>
        <begin position="33"/>
        <end position="51"/>
    </location>
</feature>
<dbReference type="AlphaFoldDB" id="A0AAV7XZX1"/>
<sequence length="127" mass="13148">MKKFVLILGIVLVAVALAQAGKPKPKQKGGSSDTKPTGENNPTPPGRSTSPAGKFRSISPGGSITEGYRDKYGQQVSGTLHAGGESSRSALLKPLYGGPSRSPPRHIKSQPSSPETSPRRAGPSGHH</sequence>
<protein>
    <submittedName>
        <fullName evidence="3">Uncharacterized protein</fullName>
    </submittedName>
</protein>
<dbReference type="Proteomes" id="UP001075354">
    <property type="component" value="Chromosome 1"/>
</dbReference>